<evidence type="ECO:0000256" key="1">
    <source>
        <dbReference type="SAM" id="MobiDB-lite"/>
    </source>
</evidence>
<comment type="caution">
    <text evidence="2">The sequence shown here is derived from an EMBL/GenBank/DDBJ whole genome shotgun (WGS) entry which is preliminary data.</text>
</comment>
<gene>
    <name evidence="2" type="ORF">Tci_854233</name>
</gene>
<proteinExistence type="predicted"/>
<organism evidence="2">
    <name type="scientific">Tanacetum cinerariifolium</name>
    <name type="common">Dalmatian daisy</name>
    <name type="synonym">Chrysanthemum cinerariifolium</name>
    <dbReference type="NCBI Taxonomy" id="118510"/>
    <lineage>
        <taxon>Eukaryota</taxon>
        <taxon>Viridiplantae</taxon>
        <taxon>Streptophyta</taxon>
        <taxon>Embryophyta</taxon>
        <taxon>Tracheophyta</taxon>
        <taxon>Spermatophyta</taxon>
        <taxon>Magnoliopsida</taxon>
        <taxon>eudicotyledons</taxon>
        <taxon>Gunneridae</taxon>
        <taxon>Pentapetalae</taxon>
        <taxon>asterids</taxon>
        <taxon>campanulids</taxon>
        <taxon>Asterales</taxon>
        <taxon>Asteraceae</taxon>
        <taxon>Asteroideae</taxon>
        <taxon>Anthemideae</taxon>
        <taxon>Anthemidinae</taxon>
        <taxon>Tanacetum</taxon>
    </lineage>
</organism>
<accession>A0A699R913</accession>
<feature type="compositionally biased region" description="Low complexity" evidence="1">
    <location>
        <begin position="7"/>
        <end position="17"/>
    </location>
</feature>
<evidence type="ECO:0000313" key="2">
    <source>
        <dbReference type="EMBL" id="GFC82263.1"/>
    </source>
</evidence>
<dbReference type="AlphaFoldDB" id="A0A699R913"/>
<sequence length="89" mass="9027">DFHESSSSESSDGTSGTPGLEPRSLGSTGVVALKGCFPLAVSDSRGADSAVVVGVRVGGVVEEAESPFFFLELAFGLGAASPITQTWYS</sequence>
<feature type="region of interest" description="Disordered" evidence="1">
    <location>
        <begin position="1"/>
        <end position="24"/>
    </location>
</feature>
<feature type="non-terminal residue" evidence="2">
    <location>
        <position position="1"/>
    </location>
</feature>
<protein>
    <submittedName>
        <fullName evidence="2">Uncharacterized protein</fullName>
    </submittedName>
</protein>
<reference evidence="2" key="1">
    <citation type="journal article" date="2019" name="Sci. Rep.">
        <title>Draft genome of Tanacetum cinerariifolium, the natural source of mosquito coil.</title>
        <authorList>
            <person name="Yamashiro T."/>
            <person name="Shiraishi A."/>
            <person name="Satake H."/>
            <person name="Nakayama K."/>
        </authorList>
    </citation>
    <scope>NUCLEOTIDE SEQUENCE</scope>
</reference>
<name>A0A699R913_TANCI</name>
<dbReference type="EMBL" id="BKCJ011083563">
    <property type="protein sequence ID" value="GFC82263.1"/>
    <property type="molecule type" value="Genomic_DNA"/>
</dbReference>